<keyword evidence="1" id="KW-1133">Transmembrane helix</keyword>
<evidence type="ECO:0000256" key="1">
    <source>
        <dbReference type="SAM" id="Phobius"/>
    </source>
</evidence>
<evidence type="ECO:0000313" key="2">
    <source>
        <dbReference type="EMBL" id="JAD30223.1"/>
    </source>
</evidence>
<accession>A0A0A8YXU2</accession>
<sequence length="27" mass="3196">MAWPNVYIVTCMVYISWFLAELIVYVA</sequence>
<keyword evidence="1" id="KW-0472">Membrane</keyword>
<proteinExistence type="predicted"/>
<dbReference type="AlphaFoldDB" id="A0A0A8YXU2"/>
<feature type="transmembrane region" description="Helical" evidence="1">
    <location>
        <begin position="6"/>
        <end position="26"/>
    </location>
</feature>
<organism evidence="2">
    <name type="scientific">Arundo donax</name>
    <name type="common">Giant reed</name>
    <name type="synonym">Donax arundinaceus</name>
    <dbReference type="NCBI Taxonomy" id="35708"/>
    <lineage>
        <taxon>Eukaryota</taxon>
        <taxon>Viridiplantae</taxon>
        <taxon>Streptophyta</taxon>
        <taxon>Embryophyta</taxon>
        <taxon>Tracheophyta</taxon>
        <taxon>Spermatophyta</taxon>
        <taxon>Magnoliopsida</taxon>
        <taxon>Liliopsida</taxon>
        <taxon>Poales</taxon>
        <taxon>Poaceae</taxon>
        <taxon>PACMAD clade</taxon>
        <taxon>Arundinoideae</taxon>
        <taxon>Arundineae</taxon>
        <taxon>Arundo</taxon>
    </lineage>
</organism>
<reference evidence="2" key="2">
    <citation type="journal article" date="2015" name="Data Brief">
        <title>Shoot transcriptome of the giant reed, Arundo donax.</title>
        <authorList>
            <person name="Barrero R.A."/>
            <person name="Guerrero F.D."/>
            <person name="Moolhuijzen P."/>
            <person name="Goolsby J.A."/>
            <person name="Tidwell J."/>
            <person name="Bellgard S.E."/>
            <person name="Bellgard M.I."/>
        </authorList>
    </citation>
    <scope>NUCLEOTIDE SEQUENCE</scope>
    <source>
        <tissue evidence="2">Shoot tissue taken approximately 20 cm above the soil surface</tissue>
    </source>
</reference>
<protein>
    <submittedName>
        <fullName evidence="2">Uncharacterized protein</fullName>
    </submittedName>
</protein>
<dbReference type="EMBL" id="GBRH01267672">
    <property type="protein sequence ID" value="JAD30223.1"/>
    <property type="molecule type" value="Transcribed_RNA"/>
</dbReference>
<name>A0A0A8YXU2_ARUDO</name>
<reference evidence="2" key="1">
    <citation type="submission" date="2014-09" db="EMBL/GenBank/DDBJ databases">
        <authorList>
            <person name="Magalhaes I.L.F."/>
            <person name="Oliveira U."/>
            <person name="Santos F.R."/>
            <person name="Vidigal T.H.D.A."/>
            <person name="Brescovit A.D."/>
            <person name="Santos A.J."/>
        </authorList>
    </citation>
    <scope>NUCLEOTIDE SEQUENCE</scope>
    <source>
        <tissue evidence="2">Shoot tissue taken approximately 20 cm above the soil surface</tissue>
    </source>
</reference>
<keyword evidence="1" id="KW-0812">Transmembrane</keyword>